<evidence type="ECO:0000313" key="9">
    <source>
        <dbReference type="Proteomes" id="UP001232343"/>
    </source>
</evidence>
<gene>
    <name evidence="8" type="ORF">J2S14_003584</name>
</gene>
<feature type="transmembrane region" description="Helical" evidence="6">
    <location>
        <begin position="299"/>
        <end position="320"/>
    </location>
</feature>
<proteinExistence type="predicted"/>
<dbReference type="InterPro" id="IPR020846">
    <property type="entry name" value="MFS_dom"/>
</dbReference>
<dbReference type="SUPFAM" id="SSF103473">
    <property type="entry name" value="MFS general substrate transporter"/>
    <property type="match status" value="1"/>
</dbReference>
<feature type="transmembrane region" description="Helical" evidence="6">
    <location>
        <begin position="78"/>
        <end position="96"/>
    </location>
</feature>
<keyword evidence="4 6" id="KW-1133">Transmembrane helix</keyword>
<evidence type="ECO:0000259" key="7">
    <source>
        <dbReference type="PROSITE" id="PS50850"/>
    </source>
</evidence>
<dbReference type="CDD" id="cd17489">
    <property type="entry name" value="MFS_YfcJ_like"/>
    <property type="match status" value="1"/>
</dbReference>
<reference evidence="8 9" key="1">
    <citation type="submission" date="2023-07" db="EMBL/GenBank/DDBJ databases">
        <title>Genomic Encyclopedia of Type Strains, Phase IV (KMG-IV): sequencing the most valuable type-strain genomes for metagenomic binning, comparative biology and taxonomic classification.</title>
        <authorList>
            <person name="Goeker M."/>
        </authorList>
    </citation>
    <scope>NUCLEOTIDE SEQUENCE [LARGE SCALE GENOMIC DNA]</scope>
    <source>
        <strain evidence="8 9">DSM 27848</strain>
    </source>
</reference>
<dbReference type="InterPro" id="IPR011701">
    <property type="entry name" value="MFS"/>
</dbReference>
<evidence type="ECO:0000256" key="2">
    <source>
        <dbReference type="ARBA" id="ARBA00022448"/>
    </source>
</evidence>
<sequence length="398" mass="43825">MEKREPIWTKTFISLFCTNLSVFSVFYGLVTTLPLYALESLNRTDKDAGLLMTIFLLSAIVVRPFTGKILDIYGKRKMLWISLVLYLICTILYAVVKPFSGLLLLRFIQGIWFSIATTAGGSLAADNVPMSRRGAGLGYFTMSTNLAVVLGPILSLLIVQTFSFNALFIVMSLLMVVGTSLSLTIQSDKKFEKSISSKRAFSIHDLFEKKSVPIALLSSLISFSYASVLSFLSIYAQQKHMLHLATVFYLVYASAMLLTRPYTGRWFDEKGPKFVIIPGFISFCGGLILLAFINSSYLFLLSGILIGFGYGALVPSLQTLSVQATSPERSGYATATFFTLFDIGIAAGSYILGLIAVHFGYQNVYVLSGLIVLIILVLYLVAEKKKSLVHNTVSAKDM</sequence>
<feature type="transmembrane region" description="Helical" evidence="6">
    <location>
        <begin position="137"/>
        <end position="158"/>
    </location>
</feature>
<dbReference type="InterPro" id="IPR052714">
    <property type="entry name" value="MFS_Exporter"/>
</dbReference>
<evidence type="ECO:0000256" key="6">
    <source>
        <dbReference type="SAM" id="Phobius"/>
    </source>
</evidence>
<dbReference type="InterPro" id="IPR001958">
    <property type="entry name" value="Tet-R_TetA/multi-R_MdtG-like"/>
</dbReference>
<protein>
    <submittedName>
        <fullName evidence="8">MFS family permease</fullName>
    </submittedName>
</protein>
<dbReference type="PRINTS" id="PR01035">
    <property type="entry name" value="TCRTETA"/>
</dbReference>
<evidence type="ECO:0000256" key="3">
    <source>
        <dbReference type="ARBA" id="ARBA00022692"/>
    </source>
</evidence>
<feature type="transmembrane region" description="Helical" evidence="6">
    <location>
        <begin position="332"/>
        <end position="358"/>
    </location>
</feature>
<dbReference type="Pfam" id="PF07690">
    <property type="entry name" value="MFS_1"/>
    <property type="match status" value="1"/>
</dbReference>
<evidence type="ECO:0000256" key="1">
    <source>
        <dbReference type="ARBA" id="ARBA00004651"/>
    </source>
</evidence>
<organism evidence="8 9">
    <name type="scientific">Lederbergia wuyishanensis</name>
    <dbReference type="NCBI Taxonomy" id="1347903"/>
    <lineage>
        <taxon>Bacteria</taxon>
        <taxon>Bacillati</taxon>
        <taxon>Bacillota</taxon>
        <taxon>Bacilli</taxon>
        <taxon>Bacillales</taxon>
        <taxon>Bacillaceae</taxon>
        <taxon>Lederbergia</taxon>
    </lineage>
</organism>
<feature type="transmembrane region" description="Helical" evidence="6">
    <location>
        <begin position="364"/>
        <end position="382"/>
    </location>
</feature>
<dbReference type="Gene3D" id="1.20.1250.20">
    <property type="entry name" value="MFS general substrate transporter like domains"/>
    <property type="match status" value="1"/>
</dbReference>
<evidence type="ECO:0000256" key="5">
    <source>
        <dbReference type="ARBA" id="ARBA00023136"/>
    </source>
</evidence>
<dbReference type="PANTHER" id="PTHR23531">
    <property type="entry name" value="QUINOLENE RESISTANCE PROTEIN NORA"/>
    <property type="match status" value="1"/>
</dbReference>
<evidence type="ECO:0000256" key="4">
    <source>
        <dbReference type="ARBA" id="ARBA00022989"/>
    </source>
</evidence>
<keyword evidence="5 6" id="KW-0472">Membrane</keyword>
<dbReference type="PANTHER" id="PTHR23531:SF2">
    <property type="entry name" value="PERMEASE"/>
    <property type="match status" value="1"/>
</dbReference>
<feature type="transmembrane region" description="Helical" evidence="6">
    <location>
        <begin position="274"/>
        <end position="293"/>
    </location>
</feature>
<feature type="transmembrane region" description="Helical" evidence="6">
    <location>
        <begin position="242"/>
        <end position="262"/>
    </location>
</feature>
<keyword evidence="3 6" id="KW-0812">Transmembrane</keyword>
<comment type="subcellular location">
    <subcellularLocation>
        <location evidence="1">Cell membrane</location>
        <topology evidence="1">Multi-pass membrane protein</topology>
    </subcellularLocation>
</comment>
<feature type="transmembrane region" description="Helical" evidence="6">
    <location>
        <begin position="48"/>
        <end position="66"/>
    </location>
</feature>
<keyword evidence="9" id="KW-1185">Reference proteome</keyword>
<dbReference type="Proteomes" id="UP001232343">
    <property type="component" value="Unassembled WGS sequence"/>
</dbReference>
<feature type="domain" description="Major facilitator superfamily (MFS) profile" evidence="7">
    <location>
        <begin position="7"/>
        <end position="386"/>
    </location>
</feature>
<feature type="transmembrane region" description="Helical" evidence="6">
    <location>
        <begin position="12"/>
        <end position="36"/>
    </location>
</feature>
<accession>A0ABU0D8Q1</accession>
<dbReference type="PROSITE" id="PS50850">
    <property type="entry name" value="MFS"/>
    <property type="match status" value="1"/>
</dbReference>
<feature type="transmembrane region" description="Helical" evidence="6">
    <location>
        <begin position="164"/>
        <end position="185"/>
    </location>
</feature>
<name>A0ABU0D8Q1_9BACI</name>
<dbReference type="InterPro" id="IPR036259">
    <property type="entry name" value="MFS_trans_sf"/>
</dbReference>
<feature type="transmembrane region" description="Helical" evidence="6">
    <location>
        <begin position="214"/>
        <end position="236"/>
    </location>
</feature>
<keyword evidence="2" id="KW-0813">Transport</keyword>
<comment type="caution">
    <text evidence="8">The sequence shown here is derived from an EMBL/GenBank/DDBJ whole genome shotgun (WGS) entry which is preliminary data.</text>
</comment>
<dbReference type="EMBL" id="JAUSUO010000011">
    <property type="protein sequence ID" value="MDQ0344740.1"/>
    <property type="molecule type" value="Genomic_DNA"/>
</dbReference>
<evidence type="ECO:0000313" key="8">
    <source>
        <dbReference type="EMBL" id="MDQ0344740.1"/>
    </source>
</evidence>